<evidence type="ECO:0000256" key="1">
    <source>
        <dbReference type="ARBA" id="ARBA00022729"/>
    </source>
</evidence>
<feature type="domain" description="PBP" evidence="2">
    <location>
        <begin position="37"/>
        <end position="265"/>
    </location>
</feature>
<dbReference type="Pfam" id="PF12849">
    <property type="entry name" value="PBP_like_2"/>
    <property type="match status" value="1"/>
</dbReference>
<accession>A0ABT9GQT6</accession>
<name>A0ABT9GQT6_9GAMM</name>
<evidence type="ECO:0000313" key="3">
    <source>
        <dbReference type="EMBL" id="MDP4529254.1"/>
    </source>
</evidence>
<comment type="caution">
    <text evidence="3">The sequence shown here is derived from an EMBL/GenBank/DDBJ whole genome shotgun (WGS) entry which is preliminary data.</text>
</comment>
<organism evidence="3 4">
    <name type="scientific">Alkalimonas delamerensis</name>
    <dbReference type="NCBI Taxonomy" id="265981"/>
    <lineage>
        <taxon>Bacteria</taxon>
        <taxon>Pseudomonadati</taxon>
        <taxon>Pseudomonadota</taxon>
        <taxon>Gammaproteobacteria</taxon>
        <taxon>Alkalimonas</taxon>
    </lineage>
</organism>
<dbReference type="PANTHER" id="PTHR30570">
    <property type="entry name" value="PERIPLASMIC PHOSPHATE BINDING COMPONENT OF PHOSPHATE ABC TRANSPORTER"/>
    <property type="match status" value="1"/>
</dbReference>
<dbReference type="Gene3D" id="3.40.190.10">
    <property type="entry name" value="Periplasmic binding protein-like II"/>
    <property type="match status" value="2"/>
</dbReference>
<protein>
    <submittedName>
        <fullName evidence="3">Substrate-binding domain-containing protein</fullName>
    </submittedName>
</protein>
<dbReference type="EMBL" id="JAUZVY010000003">
    <property type="protein sequence ID" value="MDP4529254.1"/>
    <property type="molecule type" value="Genomic_DNA"/>
</dbReference>
<dbReference type="PANTHER" id="PTHR30570:SF6">
    <property type="entry name" value="PHOSPHATE-BINDING PROTEIN PSTS"/>
    <property type="match status" value="1"/>
</dbReference>
<dbReference type="InterPro" id="IPR024370">
    <property type="entry name" value="PBP_domain"/>
</dbReference>
<evidence type="ECO:0000313" key="4">
    <source>
        <dbReference type="Proteomes" id="UP001236258"/>
    </source>
</evidence>
<dbReference type="Proteomes" id="UP001236258">
    <property type="component" value="Unassembled WGS sequence"/>
</dbReference>
<dbReference type="InterPro" id="IPR050811">
    <property type="entry name" value="Phosphate_ABC_transporter"/>
</dbReference>
<dbReference type="RefSeq" id="WP_305945347.1">
    <property type="nucleotide sequence ID" value="NZ_JAUZVY010000003.1"/>
</dbReference>
<evidence type="ECO:0000259" key="2">
    <source>
        <dbReference type="Pfam" id="PF12849"/>
    </source>
</evidence>
<keyword evidence="4" id="KW-1185">Reference proteome</keyword>
<sequence length="313" mass="33820">MNQRIGSMLLAFCLGIMLCCGTFRALSDDLARVSPGQLAGNLTSTGSDSLNSLMQAWSLHFMQQHPGLNVQIQASGSATAAVALTESTANLGPMSRPMTQTERQHFERVHGYPPLEIPVALESLAVYVHRSNPLQSIELAELESLFSVEPQCQPGRSIRRWSELGIASPLGPRSISLFGRNSASGTYGFLKQQLLCHGDFKPEVHELPGAAAVIQAVALAENGIGIAGTRHQSAAVKTVPLMQDKQPIALQRTLYIYLNAHPVLGPGAAELAFMQLVLSEAGQQLAVQHGFEAMPLETRVDLWQRLTEALHVD</sequence>
<keyword evidence="1" id="KW-0732">Signal</keyword>
<reference evidence="3 4" key="1">
    <citation type="submission" date="2023-08" db="EMBL/GenBank/DDBJ databases">
        <authorList>
            <person name="Joshi A."/>
            <person name="Thite S."/>
        </authorList>
    </citation>
    <scope>NUCLEOTIDE SEQUENCE [LARGE SCALE GENOMIC DNA]</scope>
    <source>
        <strain evidence="3 4">1E1</strain>
    </source>
</reference>
<gene>
    <name evidence="3" type="ORF">Q3O59_09440</name>
</gene>
<proteinExistence type="predicted"/>
<dbReference type="SUPFAM" id="SSF53850">
    <property type="entry name" value="Periplasmic binding protein-like II"/>
    <property type="match status" value="1"/>
</dbReference>